<organism evidence="4 5">
    <name type="scientific">Luteitalea pratensis</name>
    <dbReference type="NCBI Taxonomy" id="1855912"/>
    <lineage>
        <taxon>Bacteria</taxon>
        <taxon>Pseudomonadati</taxon>
        <taxon>Acidobacteriota</taxon>
        <taxon>Vicinamibacteria</taxon>
        <taxon>Vicinamibacterales</taxon>
        <taxon>Vicinamibacteraceae</taxon>
        <taxon>Luteitalea</taxon>
    </lineage>
</organism>
<dbReference type="STRING" id="1855912.LuPra_04444"/>
<dbReference type="InterPro" id="IPR034405">
    <property type="entry name" value="F420"/>
</dbReference>
<reference evidence="4 5" key="1">
    <citation type="journal article" date="2016" name="Genome Announc.">
        <title>First Complete Genome Sequence of a Subdivision 6 Acidobacterium Strain.</title>
        <authorList>
            <person name="Huang S."/>
            <person name="Vieira S."/>
            <person name="Bunk B."/>
            <person name="Riedel T."/>
            <person name="Sproer C."/>
            <person name="Overmann J."/>
        </authorList>
    </citation>
    <scope>NUCLEOTIDE SEQUENCE [LARGE SCALE GENOMIC DNA]</scope>
    <source>
        <strain evidence="5">DSM 100886 HEG_-6_39</strain>
    </source>
</reference>
<dbReference type="SUPFAM" id="SSF102114">
    <property type="entry name" value="Radical SAM enzymes"/>
    <property type="match status" value="1"/>
</dbReference>
<evidence type="ECO:0000259" key="3">
    <source>
        <dbReference type="Pfam" id="PF19288"/>
    </source>
</evidence>
<evidence type="ECO:0000256" key="2">
    <source>
        <dbReference type="ARBA" id="ARBA00022485"/>
    </source>
</evidence>
<protein>
    <submittedName>
        <fullName evidence="4">FO synthase subunit 2</fullName>
    </submittedName>
</protein>
<sequence>MAAVDFDRLTEALAAGEALSASQLHALAHSRDLIGLGMLAADARTRRHGTRGTFVRVQVVDVSHVPADTGGFGLDLPQLATAEGGTFSMGELRLVGAPASLATARLMVLAAASRGGVPVSAWTVEELSALGPLADVAATLREAGLHAVASARLDRLVAADLDALASAGLPVQSVTLGTPVDGDALLDQLEALRAWQAATGVVRACAPLPVETSLEQPTTGYDDMRHVAVARLVLDNVPHIQAHWVRMGAKLSQSCLLFGADDIDAVPARDDMPHGPRRAILEEVRRNLAAASLDAVERDGAFRPRGAA</sequence>
<evidence type="ECO:0000313" key="5">
    <source>
        <dbReference type="Proteomes" id="UP000076079"/>
    </source>
</evidence>
<keyword evidence="2" id="KW-0411">Iron-sulfur</keyword>
<dbReference type="GO" id="GO:0051539">
    <property type="term" value="F:4 iron, 4 sulfur cluster binding"/>
    <property type="evidence" value="ECO:0007669"/>
    <property type="project" value="UniProtKB-KW"/>
</dbReference>
<dbReference type="EMBL" id="CP015136">
    <property type="protein sequence ID" value="AMY11197.1"/>
    <property type="molecule type" value="Genomic_DNA"/>
</dbReference>
<dbReference type="KEGG" id="abac:LuPra_04444"/>
<name>A0A143PR65_LUTPR</name>
<dbReference type="InterPro" id="IPR045567">
    <property type="entry name" value="CofH/MnqC-like_C"/>
</dbReference>
<keyword evidence="5" id="KW-1185">Reference proteome</keyword>
<feature type="domain" description="CofH/MqnC-like C-terminal" evidence="3">
    <location>
        <begin position="216"/>
        <end position="266"/>
    </location>
</feature>
<reference evidence="5" key="2">
    <citation type="submission" date="2016-04" db="EMBL/GenBank/DDBJ databases">
        <title>First Complete Genome Sequence of a Subdivision 6 Acidobacterium.</title>
        <authorList>
            <person name="Huang S."/>
            <person name="Vieira S."/>
            <person name="Bunk B."/>
            <person name="Riedel T."/>
            <person name="Sproeer C."/>
            <person name="Overmann J."/>
        </authorList>
    </citation>
    <scope>NUCLEOTIDE SEQUENCE [LARGE SCALE GENOMIC DNA]</scope>
    <source>
        <strain evidence="5">DSM 100886 HEG_-6_39</strain>
    </source>
</reference>
<keyword evidence="2" id="KW-0479">Metal-binding</keyword>
<comment type="cofactor">
    <cofactor evidence="1">
        <name>[4Fe-4S] cluster</name>
        <dbReference type="ChEBI" id="CHEBI:49883"/>
    </cofactor>
</comment>
<dbReference type="RefSeq" id="WP_162271467.1">
    <property type="nucleotide sequence ID" value="NZ_CP015136.1"/>
</dbReference>
<dbReference type="Proteomes" id="UP000076079">
    <property type="component" value="Chromosome"/>
</dbReference>
<keyword evidence="2" id="KW-0408">Iron</keyword>
<evidence type="ECO:0000256" key="1">
    <source>
        <dbReference type="ARBA" id="ARBA00001966"/>
    </source>
</evidence>
<keyword evidence="2" id="KW-0004">4Fe-4S</keyword>
<dbReference type="PANTHER" id="PTHR43076:SF1">
    <property type="entry name" value="LIPOYL SYNTHASE 2"/>
    <property type="match status" value="1"/>
</dbReference>
<evidence type="ECO:0000313" key="4">
    <source>
        <dbReference type="EMBL" id="AMY11197.1"/>
    </source>
</evidence>
<accession>A0A143PR65</accession>
<gene>
    <name evidence="4" type="ORF">LuPra_04444</name>
</gene>
<dbReference type="GO" id="GO:0044689">
    <property type="term" value="F:7,8-didemethyl-8-hydroxy-5-deazariboflavin synthase activity"/>
    <property type="evidence" value="ECO:0007669"/>
    <property type="project" value="TreeGrafter"/>
</dbReference>
<dbReference type="PANTHER" id="PTHR43076">
    <property type="entry name" value="FO SYNTHASE (COFH)"/>
    <property type="match status" value="1"/>
</dbReference>
<dbReference type="Pfam" id="PF19288">
    <property type="entry name" value="CofH_C"/>
    <property type="match status" value="1"/>
</dbReference>
<dbReference type="InterPro" id="IPR058240">
    <property type="entry name" value="rSAM_sf"/>
</dbReference>
<dbReference type="AlphaFoldDB" id="A0A143PR65"/>
<proteinExistence type="predicted"/>